<organism evidence="2">
    <name type="scientific">marine metagenome</name>
    <dbReference type="NCBI Taxonomy" id="408172"/>
    <lineage>
        <taxon>unclassified sequences</taxon>
        <taxon>metagenomes</taxon>
        <taxon>ecological metagenomes</taxon>
    </lineage>
</organism>
<feature type="transmembrane region" description="Helical" evidence="1">
    <location>
        <begin position="16"/>
        <end position="37"/>
    </location>
</feature>
<reference evidence="2" key="1">
    <citation type="submission" date="2018-05" db="EMBL/GenBank/DDBJ databases">
        <authorList>
            <person name="Lanie J.A."/>
            <person name="Ng W.-L."/>
            <person name="Kazmierczak K.M."/>
            <person name="Andrzejewski T.M."/>
            <person name="Davidsen T.M."/>
            <person name="Wayne K.J."/>
            <person name="Tettelin H."/>
            <person name="Glass J.I."/>
            <person name="Rusch D."/>
            <person name="Podicherti R."/>
            <person name="Tsui H.-C.T."/>
            <person name="Winkler M.E."/>
        </authorList>
    </citation>
    <scope>NUCLEOTIDE SEQUENCE</scope>
</reference>
<feature type="transmembrane region" description="Helical" evidence="1">
    <location>
        <begin position="57"/>
        <end position="76"/>
    </location>
</feature>
<dbReference type="EMBL" id="UINC01131192">
    <property type="protein sequence ID" value="SVD12750.1"/>
    <property type="molecule type" value="Genomic_DNA"/>
</dbReference>
<evidence type="ECO:0000256" key="1">
    <source>
        <dbReference type="SAM" id="Phobius"/>
    </source>
</evidence>
<proteinExistence type="predicted"/>
<keyword evidence="1" id="KW-1133">Transmembrane helix</keyword>
<feature type="non-terminal residue" evidence="2">
    <location>
        <position position="98"/>
    </location>
</feature>
<gene>
    <name evidence="2" type="ORF">METZ01_LOCUS365604</name>
</gene>
<keyword evidence="1" id="KW-0472">Membrane</keyword>
<name>A0A382SS27_9ZZZZ</name>
<accession>A0A382SS27</accession>
<protein>
    <submittedName>
        <fullName evidence="2">Uncharacterized protein</fullName>
    </submittedName>
</protein>
<keyword evidence="1" id="KW-0812">Transmembrane</keyword>
<sequence length="98" mass="10987">MSTIKSRIKSGNEIDAFVIAGIVTLLLYGALWILFTYGLGNPSHRIYILLGGQWPEGIIQFITVLAFCWAIIMLGAKKRKIKWESGALKLDLLPEDEH</sequence>
<dbReference type="AlphaFoldDB" id="A0A382SS27"/>
<evidence type="ECO:0000313" key="2">
    <source>
        <dbReference type="EMBL" id="SVD12750.1"/>
    </source>
</evidence>